<organism evidence="2">
    <name type="scientific">uncultured Acidimicrobiales bacterium</name>
    <dbReference type="NCBI Taxonomy" id="310071"/>
    <lineage>
        <taxon>Bacteria</taxon>
        <taxon>Bacillati</taxon>
        <taxon>Actinomycetota</taxon>
        <taxon>Acidimicrobiia</taxon>
        <taxon>Acidimicrobiales</taxon>
        <taxon>environmental samples</taxon>
    </lineage>
</organism>
<sequence length="61" mass="6647">MDEVSLREARTAKTRVTPAAHASASHRSDPGGRPFSAVDGATVPVPPRDRRGLILERARWL</sequence>
<feature type="compositionally biased region" description="Basic and acidic residues" evidence="1">
    <location>
        <begin position="1"/>
        <end position="11"/>
    </location>
</feature>
<proteinExistence type="predicted"/>
<dbReference type="EMBL" id="CADCSZ010000056">
    <property type="protein sequence ID" value="CAA9226177.1"/>
    <property type="molecule type" value="Genomic_DNA"/>
</dbReference>
<feature type="region of interest" description="Disordered" evidence="1">
    <location>
        <begin position="1"/>
        <end position="48"/>
    </location>
</feature>
<reference evidence="2" key="1">
    <citation type="submission" date="2020-02" db="EMBL/GenBank/DDBJ databases">
        <authorList>
            <person name="Meier V. D."/>
        </authorList>
    </citation>
    <scope>NUCLEOTIDE SEQUENCE</scope>
    <source>
        <strain evidence="2">AVDCRST_MAG76</strain>
    </source>
</reference>
<dbReference type="AlphaFoldDB" id="A0A6J4HM52"/>
<protein>
    <submittedName>
        <fullName evidence="2">Uncharacterized protein</fullName>
    </submittedName>
</protein>
<evidence type="ECO:0000256" key="1">
    <source>
        <dbReference type="SAM" id="MobiDB-lite"/>
    </source>
</evidence>
<gene>
    <name evidence="2" type="ORF">AVDCRST_MAG76-937</name>
</gene>
<name>A0A6J4HM52_9ACTN</name>
<accession>A0A6J4HM52</accession>
<evidence type="ECO:0000313" key="2">
    <source>
        <dbReference type="EMBL" id="CAA9226177.1"/>
    </source>
</evidence>